<dbReference type="CDD" id="cd07103">
    <property type="entry name" value="ALDH_F5_SSADH_GabD"/>
    <property type="match status" value="1"/>
</dbReference>
<dbReference type="OrthoDB" id="9812625at2"/>
<dbReference type="GO" id="GO:0009450">
    <property type="term" value="P:gamma-aminobutyric acid catabolic process"/>
    <property type="evidence" value="ECO:0007669"/>
    <property type="project" value="TreeGrafter"/>
</dbReference>
<dbReference type="PANTHER" id="PTHR43353">
    <property type="entry name" value="SUCCINATE-SEMIALDEHYDE DEHYDROGENASE, MITOCHONDRIAL"/>
    <property type="match status" value="1"/>
</dbReference>
<evidence type="ECO:0000313" key="4">
    <source>
        <dbReference type="EMBL" id="SFK08057.1"/>
    </source>
</evidence>
<dbReference type="InterPro" id="IPR050740">
    <property type="entry name" value="Aldehyde_DH_Superfamily"/>
</dbReference>
<dbReference type="InterPro" id="IPR016161">
    <property type="entry name" value="Ald_DH/histidinol_DH"/>
</dbReference>
<dbReference type="InterPro" id="IPR015590">
    <property type="entry name" value="Aldehyde_DH_dom"/>
</dbReference>
<keyword evidence="5" id="KW-1185">Reference proteome</keyword>
<name>A0A1I3WME9_9RHOB</name>
<dbReference type="PANTHER" id="PTHR43353:SF5">
    <property type="entry name" value="SUCCINATE-SEMIALDEHYDE DEHYDROGENASE, MITOCHONDRIAL"/>
    <property type="match status" value="1"/>
</dbReference>
<dbReference type="Gene3D" id="3.40.605.10">
    <property type="entry name" value="Aldehyde Dehydrogenase, Chain A, domain 1"/>
    <property type="match status" value="1"/>
</dbReference>
<dbReference type="STRING" id="576117.SAMN04488138_12710"/>
<evidence type="ECO:0000259" key="3">
    <source>
        <dbReference type="Pfam" id="PF00171"/>
    </source>
</evidence>
<accession>A0A1I3WME9</accession>
<dbReference type="InterPro" id="IPR016163">
    <property type="entry name" value="Ald_DH_C"/>
</dbReference>
<proteinExistence type="inferred from homology"/>
<dbReference type="GO" id="GO:0004777">
    <property type="term" value="F:succinate-semialdehyde dehydrogenase (NAD+) activity"/>
    <property type="evidence" value="ECO:0007669"/>
    <property type="project" value="TreeGrafter"/>
</dbReference>
<feature type="domain" description="Aldehyde dehydrogenase" evidence="3">
    <location>
        <begin position="14"/>
        <end position="473"/>
    </location>
</feature>
<dbReference type="RefSeq" id="WP_066606663.1">
    <property type="nucleotide sequence ID" value="NZ_FORY01000027.1"/>
</dbReference>
<protein>
    <submittedName>
        <fullName evidence="4">Succinate-semialdehyde dehydrogenase / glutarate-semialdehyde dehydrogenase</fullName>
    </submittedName>
</protein>
<dbReference type="AlphaFoldDB" id="A0A1I3WME9"/>
<dbReference type="Gene3D" id="3.40.309.10">
    <property type="entry name" value="Aldehyde Dehydrogenase, Chain A, domain 2"/>
    <property type="match status" value="1"/>
</dbReference>
<dbReference type="FunFam" id="3.40.605.10:FF:000033">
    <property type="entry name" value="NAD-dependent succinate-semialdehyde dehydrogenase"/>
    <property type="match status" value="1"/>
</dbReference>
<keyword evidence="2" id="KW-0560">Oxidoreductase</keyword>
<dbReference type="Pfam" id="PF00171">
    <property type="entry name" value="Aldedh"/>
    <property type="match status" value="1"/>
</dbReference>
<dbReference type="GeneID" id="98666784"/>
<dbReference type="EMBL" id="FORY01000027">
    <property type="protein sequence ID" value="SFK08057.1"/>
    <property type="molecule type" value="Genomic_DNA"/>
</dbReference>
<evidence type="ECO:0000313" key="5">
    <source>
        <dbReference type="Proteomes" id="UP000183299"/>
    </source>
</evidence>
<dbReference type="Proteomes" id="UP000183299">
    <property type="component" value="Unassembled WGS sequence"/>
</dbReference>
<sequence length="477" mass="51072">MSYPNTELFINGTWTPAEDGRTLPVIDPATASEVGRVAHASISDLDLALEAVSEGFKVWSATGVFDRYKLMRRAADLLRERCDPIADIMTTEQGKPIAQSRVEILAAADVIDWFAEEARRTYGQVIPSRQAGVTQITVKQPVGPVAAFTPWNFPINQMVRKMSAALAAGCSIIVKAPEETPASPAELMRCFADAGLPAGVANLVYGDPAEISGYLIPHPVIRKISFTGSTPVGKQLAALAGAHMKKSTMELGGHAPVLVFEDADIDKTVAMMATHKFRNAGQVCVSPTRFLVQDSVATQFIEGFTKAAQSVRVGPGTDPETEMGPLANDRRIPALERMIEDAVSRGATLVTGGKRIGNTGWFFEPTVLCDVPTNAAIMNDEPFGPIAVINRFDTTDAALQEANRLPFGLASYAFTTSSETVTRLQNEVRAGMLTINHLGLALPEVPFGGIGDSGIGTEGGSDAIESYLDTRFVTRMD</sequence>
<evidence type="ECO:0000256" key="1">
    <source>
        <dbReference type="ARBA" id="ARBA00009986"/>
    </source>
</evidence>
<dbReference type="SUPFAM" id="SSF53720">
    <property type="entry name" value="ALDH-like"/>
    <property type="match status" value="1"/>
</dbReference>
<dbReference type="InterPro" id="IPR016162">
    <property type="entry name" value="Ald_DH_N"/>
</dbReference>
<comment type="similarity">
    <text evidence="1">Belongs to the aldehyde dehydrogenase family.</text>
</comment>
<gene>
    <name evidence="4" type="ORF">SAMN04488138_12710</name>
</gene>
<dbReference type="FunFam" id="3.40.309.10:FF:000009">
    <property type="entry name" value="Aldehyde dehydrogenase A"/>
    <property type="match status" value="1"/>
</dbReference>
<evidence type="ECO:0000256" key="2">
    <source>
        <dbReference type="ARBA" id="ARBA00023002"/>
    </source>
</evidence>
<organism evidence="4 5">
    <name type="scientific">Celeribacter halophilus</name>
    <dbReference type="NCBI Taxonomy" id="576117"/>
    <lineage>
        <taxon>Bacteria</taxon>
        <taxon>Pseudomonadati</taxon>
        <taxon>Pseudomonadota</taxon>
        <taxon>Alphaproteobacteria</taxon>
        <taxon>Rhodobacterales</taxon>
        <taxon>Roseobacteraceae</taxon>
        <taxon>Celeribacter</taxon>
    </lineage>
</organism>
<reference evidence="4 5" key="1">
    <citation type="submission" date="2016-10" db="EMBL/GenBank/DDBJ databases">
        <authorList>
            <person name="de Groot N.N."/>
        </authorList>
    </citation>
    <scope>NUCLEOTIDE SEQUENCE [LARGE SCALE GENOMIC DNA]</scope>
    <source>
        <strain evidence="4 5">CGMCC 1.8891</strain>
    </source>
</reference>